<feature type="transmembrane region" description="Helical" evidence="7">
    <location>
        <begin position="82"/>
        <end position="106"/>
    </location>
</feature>
<feature type="transmembrane region" description="Helical" evidence="7">
    <location>
        <begin position="54"/>
        <end position="75"/>
    </location>
</feature>
<dbReference type="Pfam" id="PF00335">
    <property type="entry name" value="Tetraspanin"/>
    <property type="match status" value="1"/>
</dbReference>
<proteinExistence type="inferred from homology"/>
<keyword evidence="4 7" id="KW-1133">Transmembrane helix</keyword>
<dbReference type="Gene3D" id="1.10.1450.10">
    <property type="entry name" value="Tetraspanin"/>
    <property type="match status" value="1"/>
</dbReference>
<evidence type="ECO:0000256" key="4">
    <source>
        <dbReference type="ARBA" id="ARBA00022989"/>
    </source>
</evidence>
<dbReference type="PRINTS" id="PR00259">
    <property type="entry name" value="TMFOUR"/>
</dbReference>
<dbReference type="PANTHER" id="PTHR19282:SF456">
    <property type="entry name" value="CD63 MOLECULE"/>
    <property type="match status" value="1"/>
</dbReference>
<protein>
    <recommendedName>
        <fullName evidence="7">Tetraspanin</fullName>
    </recommendedName>
</protein>
<comment type="caution">
    <text evidence="8">The sequence shown here is derived from an EMBL/GenBank/DDBJ whole genome shotgun (WGS) entry which is preliminary data.</text>
</comment>
<accession>A0A8S1H6B4</accession>
<dbReference type="SUPFAM" id="SSF48652">
    <property type="entry name" value="Tetraspanin"/>
    <property type="match status" value="1"/>
</dbReference>
<dbReference type="PIRSF" id="PIRSF002419">
    <property type="entry name" value="Tetraspanin"/>
    <property type="match status" value="1"/>
</dbReference>
<feature type="transmembrane region" description="Helical" evidence="7">
    <location>
        <begin position="12"/>
        <end position="34"/>
    </location>
</feature>
<dbReference type="OrthoDB" id="10033535at2759"/>
<keyword evidence="6" id="KW-1015">Disulfide bond</keyword>
<comment type="subcellular location">
    <subcellularLocation>
        <location evidence="1 7">Membrane</location>
        <topology evidence="1 7">Multi-pass membrane protein</topology>
    </subcellularLocation>
</comment>
<keyword evidence="3 7" id="KW-0812">Transmembrane</keyword>
<evidence type="ECO:0000313" key="9">
    <source>
        <dbReference type="Proteomes" id="UP000835052"/>
    </source>
</evidence>
<evidence type="ECO:0000256" key="7">
    <source>
        <dbReference type="RuleBase" id="RU361218"/>
    </source>
</evidence>
<evidence type="ECO:0000313" key="8">
    <source>
        <dbReference type="EMBL" id="CAD6190877.1"/>
    </source>
</evidence>
<dbReference type="PANTHER" id="PTHR19282">
    <property type="entry name" value="TETRASPANIN"/>
    <property type="match status" value="1"/>
</dbReference>
<comment type="similarity">
    <text evidence="2 7">Belongs to the tetraspanin (TM4SF) family.</text>
</comment>
<dbReference type="InterPro" id="IPR008952">
    <property type="entry name" value="Tetraspanin_EC2_sf"/>
</dbReference>
<name>A0A8S1H6B4_9PELO</name>
<evidence type="ECO:0000256" key="2">
    <source>
        <dbReference type="ARBA" id="ARBA00006840"/>
    </source>
</evidence>
<dbReference type="InterPro" id="IPR018499">
    <property type="entry name" value="Tetraspanin/Peripherin"/>
</dbReference>
<keyword evidence="5 7" id="KW-0472">Membrane</keyword>
<organism evidence="8 9">
    <name type="scientific">Caenorhabditis auriculariae</name>
    <dbReference type="NCBI Taxonomy" id="2777116"/>
    <lineage>
        <taxon>Eukaryota</taxon>
        <taxon>Metazoa</taxon>
        <taxon>Ecdysozoa</taxon>
        <taxon>Nematoda</taxon>
        <taxon>Chromadorea</taxon>
        <taxon>Rhabditida</taxon>
        <taxon>Rhabditina</taxon>
        <taxon>Rhabditomorpha</taxon>
        <taxon>Rhabditoidea</taxon>
        <taxon>Rhabditidae</taxon>
        <taxon>Peloderinae</taxon>
        <taxon>Caenorhabditis</taxon>
    </lineage>
</organism>
<evidence type="ECO:0000256" key="5">
    <source>
        <dbReference type="ARBA" id="ARBA00023136"/>
    </source>
</evidence>
<feature type="disulfide bond" evidence="6">
    <location>
        <begin position="145"/>
        <end position="163"/>
    </location>
</feature>
<gene>
    <name evidence="8" type="ORF">CAUJ_LOCUS6796</name>
</gene>
<keyword evidence="9" id="KW-1185">Reference proteome</keyword>
<feature type="disulfide bond" evidence="6">
    <location>
        <begin position="144"/>
        <end position="183"/>
    </location>
</feature>
<dbReference type="EMBL" id="CAJGYM010000018">
    <property type="protein sequence ID" value="CAD6190877.1"/>
    <property type="molecule type" value="Genomic_DNA"/>
</dbReference>
<dbReference type="InterPro" id="IPR000301">
    <property type="entry name" value="Tetraspanin_animals"/>
</dbReference>
<dbReference type="Proteomes" id="UP000835052">
    <property type="component" value="Unassembled WGS sequence"/>
</dbReference>
<dbReference type="GO" id="GO:0005886">
    <property type="term" value="C:plasma membrane"/>
    <property type="evidence" value="ECO:0007669"/>
    <property type="project" value="TreeGrafter"/>
</dbReference>
<dbReference type="AlphaFoldDB" id="A0A8S1H6B4"/>
<evidence type="ECO:0000256" key="3">
    <source>
        <dbReference type="ARBA" id="ARBA00022692"/>
    </source>
</evidence>
<sequence>MVEGGVTIVKYLLFLANLVLWCGGLFLIIVGSIMQLKFAGVLDILGDERLATPVILLVMGSLCTLLGFLGCCGAIRENYCLTVSFAVLLALVIACETAMVIIAYALHDNFREGITNQLQTGLLRYNRSSGVQQAWDRAQQVLECCGATNSSDWASLGSVPDSCCVVAMEGCARENAPLHGVGCIEKVEAWVMFNSEIVGGASAVLAALQVLGVCFACCLSKSILKDFHDFYY</sequence>
<feature type="transmembrane region" description="Helical" evidence="7">
    <location>
        <begin position="197"/>
        <end position="219"/>
    </location>
</feature>
<reference evidence="8" key="1">
    <citation type="submission" date="2020-10" db="EMBL/GenBank/DDBJ databases">
        <authorList>
            <person name="Kikuchi T."/>
        </authorList>
    </citation>
    <scope>NUCLEOTIDE SEQUENCE</scope>
    <source>
        <strain evidence="8">NKZ352</strain>
    </source>
</reference>
<evidence type="ECO:0000256" key="6">
    <source>
        <dbReference type="PIRSR" id="PIRSR002419-1"/>
    </source>
</evidence>
<evidence type="ECO:0000256" key="1">
    <source>
        <dbReference type="ARBA" id="ARBA00004141"/>
    </source>
</evidence>